<dbReference type="Proteomes" id="UP000321617">
    <property type="component" value="Unassembled WGS sequence"/>
</dbReference>
<sequence>MDTMTAARRWADTWQTAWPRQDVEAIAALQSADGDHYASMFRRYRGRDGLRDYLRECFTEETAPTRCRFATPVVDGDTASVEYWAVMTTAEGPSTISGCTVIRFDALGLVAEARDYSHIKAGEHRPPGHLFPTP</sequence>
<accession>A0A562VDA8</accession>
<dbReference type="EMBL" id="VLLL01000005">
    <property type="protein sequence ID" value="TWJ15860.1"/>
    <property type="molecule type" value="Genomic_DNA"/>
</dbReference>
<dbReference type="InterPro" id="IPR032710">
    <property type="entry name" value="NTF2-like_dom_sf"/>
</dbReference>
<reference evidence="2 3" key="1">
    <citation type="journal article" date="2013" name="Stand. Genomic Sci.">
        <title>Genomic Encyclopedia of Type Strains, Phase I: The one thousand microbial genomes (KMG-I) project.</title>
        <authorList>
            <person name="Kyrpides N.C."/>
            <person name="Woyke T."/>
            <person name="Eisen J.A."/>
            <person name="Garrity G."/>
            <person name="Lilburn T.G."/>
            <person name="Beck B.J."/>
            <person name="Whitman W.B."/>
            <person name="Hugenholtz P."/>
            <person name="Klenk H.P."/>
        </authorList>
    </citation>
    <scope>NUCLEOTIDE SEQUENCE [LARGE SCALE GENOMIC DNA]</scope>
    <source>
        <strain evidence="2 3">DSM 45044</strain>
    </source>
</reference>
<evidence type="ECO:0000313" key="3">
    <source>
        <dbReference type="Proteomes" id="UP000321617"/>
    </source>
</evidence>
<dbReference type="Gene3D" id="3.10.450.50">
    <property type="match status" value="1"/>
</dbReference>
<dbReference type="InterPro" id="IPR037401">
    <property type="entry name" value="SnoaL-like"/>
</dbReference>
<keyword evidence="3" id="KW-1185">Reference proteome</keyword>
<evidence type="ECO:0000259" key="1">
    <source>
        <dbReference type="Pfam" id="PF12680"/>
    </source>
</evidence>
<proteinExistence type="predicted"/>
<protein>
    <submittedName>
        <fullName evidence="2">SnoaL-like protein</fullName>
    </submittedName>
</protein>
<gene>
    <name evidence="2" type="ORF">LX16_1576</name>
</gene>
<dbReference type="SUPFAM" id="SSF54427">
    <property type="entry name" value="NTF2-like"/>
    <property type="match status" value="1"/>
</dbReference>
<dbReference type="RefSeq" id="WP_147135228.1">
    <property type="nucleotide sequence ID" value="NZ_BAABIJ010000001.1"/>
</dbReference>
<dbReference type="OrthoDB" id="4942966at2"/>
<comment type="caution">
    <text evidence="2">The sequence shown here is derived from an EMBL/GenBank/DDBJ whole genome shotgun (WGS) entry which is preliminary data.</text>
</comment>
<dbReference type="Pfam" id="PF12680">
    <property type="entry name" value="SnoaL_2"/>
    <property type="match status" value="1"/>
</dbReference>
<organism evidence="2 3">
    <name type="scientific">Stackebrandtia albiflava</name>
    <dbReference type="NCBI Taxonomy" id="406432"/>
    <lineage>
        <taxon>Bacteria</taxon>
        <taxon>Bacillati</taxon>
        <taxon>Actinomycetota</taxon>
        <taxon>Actinomycetes</taxon>
        <taxon>Glycomycetales</taxon>
        <taxon>Glycomycetaceae</taxon>
        <taxon>Stackebrandtia</taxon>
    </lineage>
</organism>
<evidence type="ECO:0000313" key="2">
    <source>
        <dbReference type="EMBL" id="TWJ15860.1"/>
    </source>
</evidence>
<feature type="domain" description="SnoaL-like" evidence="1">
    <location>
        <begin position="14"/>
        <end position="112"/>
    </location>
</feature>
<name>A0A562VDA8_9ACTN</name>
<dbReference type="AlphaFoldDB" id="A0A562VDA8"/>